<sequence length="255" mass="28330">MNCQNCNTIIENGYALCTACELRFAGTLLRLARDVTPLHDSLDATLHPGGHSPVRIQTATPPTPIRLDVLDLIDMLDATARELWRCLNGIDALDWRKDKRNEDLKATLIACAGHPRLATFADAGFYMHVVDGIARKVDTALDPPEQRREIGTCELCETMLTAGANDQWVTCPVCGREQRAQTVKLRRLKTLCWDDSKRGSAADIAKAFAEAGIKVSRKTITMWGQRDKLFRHADGYAYCDVYRLLIGPADLTVMA</sequence>
<accession>A0A087BHK4</accession>
<dbReference type="EMBL" id="JGZA01000013">
    <property type="protein sequence ID" value="KFI70504.1"/>
    <property type="molecule type" value="Genomic_DNA"/>
</dbReference>
<organism evidence="1 2">
    <name type="scientific">Bifidobacterium longum subsp. suis</name>
    <dbReference type="NCBI Taxonomy" id="1695"/>
    <lineage>
        <taxon>Bacteria</taxon>
        <taxon>Bacillati</taxon>
        <taxon>Actinomycetota</taxon>
        <taxon>Actinomycetes</taxon>
        <taxon>Bifidobacteriales</taxon>
        <taxon>Bifidobacteriaceae</taxon>
        <taxon>Bifidobacterium</taxon>
    </lineage>
</organism>
<protein>
    <recommendedName>
        <fullName evidence="3">PhnA protein</fullName>
    </recommendedName>
</protein>
<dbReference type="RefSeq" id="WP_032683705.1">
    <property type="nucleotide sequence ID" value="NZ_JGZA01000013.1"/>
</dbReference>
<comment type="caution">
    <text evidence="1">The sequence shown here is derived from an EMBL/GenBank/DDBJ whole genome shotgun (WGS) entry which is preliminary data.</text>
</comment>
<dbReference type="Proteomes" id="UP000029024">
    <property type="component" value="Unassembled WGS sequence"/>
</dbReference>
<proteinExistence type="predicted"/>
<evidence type="ECO:0008006" key="3">
    <source>
        <dbReference type="Google" id="ProtNLM"/>
    </source>
</evidence>
<evidence type="ECO:0000313" key="2">
    <source>
        <dbReference type="Proteomes" id="UP000029024"/>
    </source>
</evidence>
<gene>
    <name evidence="1" type="ORF">BLSS_1801</name>
</gene>
<evidence type="ECO:0000313" key="1">
    <source>
        <dbReference type="EMBL" id="KFI70504.1"/>
    </source>
</evidence>
<dbReference type="AlphaFoldDB" id="A0A087BHK4"/>
<name>A0A087BHK4_BIFLN</name>
<reference evidence="1 2" key="1">
    <citation type="submission" date="2014-03" db="EMBL/GenBank/DDBJ databases">
        <title>Genomics of Bifidobacteria.</title>
        <authorList>
            <person name="Ventura M."/>
            <person name="Milani C."/>
            <person name="Lugli G.A."/>
        </authorList>
    </citation>
    <scope>NUCLEOTIDE SEQUENCE [LARGE SCALE GENOMIC DNA]</scope>
    <source>
        <strain evidence="1 2">LMG 21814</strain>
    </source>
</reference>